<evidence type="ECO:0000256" key="6">
    <source>
        <dbReference type="ARBA" id="ARBA00023136"/>
    </source>
</evidence>
<dbReference type="EMBL" id="BAAADU010000002">
    <property type="protein sequence ID" value="GAA0657573.1"/>
    <property type="molecule type" value="Genomic_DNA"/>
</dbReference>
<protein>
    <submittedName>
        <fullName evidence="8">Glycosyltransferase family 87 protein</fullName>
    </submittedName>
</protein>
<comment type="caution">
    <text evidence="8">The sequence shown here is derived from an EMBL/GenBank/DDBJ whole genome shotgun (WGS) entry which is preliminary data.</text>
</comment>
<organism evidence="8 9">
    <name type="scientific">Salarchaeum japonicum</name>
    <dbReference type="NCBI Taxonomy" id="555573"/>
    <lineage>
        <taxon>Archaea</taxon>
        <taxon>Methanobacteriati</taxon>
        <taxon>Methanobacteriota</taxon>
        <taxon>Stenosarchaea group</taxon>
        <taxon>Halobacteria</taxon>
        <taxon>Halobacteriales</taxon>
        <taxon>Halobacteriaceae</taxon>
    </lineage>
</organism>
<dbReference type="InterPro" id="IPR018584">
    <property type="entry name" value="GT87"/>
</dbReference>
<dbReference type="RefSeq" id="WP_227259689.1">
    <property type="nucleotide sequence ID" value="NZ_BAAADU010000002.1"/>
</dbReference>
<evidence type="ECO:0000256" key="3">
    <source>
        <dbReference type="ARBA" id="ARBA00022679"/>
    </source>
</evidence>
<keyword evidence="2" id="KW-1003">Cell membrane</keyword>
<evidence type="ECO:0000256" key="4">
    <source>
        <dbReference type="ARBA" id="ARBA00022692"/>
    </source>
</evidence>
<sequence length="423" mass="44856">MRAASRRRVRAVLAFGVLVGTLVPAYFFLLADTAPFAWDFRAYHHAATLARDGRPFVGVSPAVGGGEWVYPPVTVVAFYAYTLVSWSAAYLAHAAVSVIAGLACAALVIAGLRDRDVRLTRTDAALVAAFFTLSTYPVVVLGQGQLGLFVLLALLTVHRALAAGRERTAGGVLALASAFKLFPLFLLVWFARRRAWRAIAWCVGATAALWTAGVAAFGWPLHAEYVRFIVFERSRVHDLAAGMSPNVSALTLQRPLAALFPDAHPLAYTALACLLLLPALAALYTRVETQQNRAVAYLGTLVVMLLVSPASNVHHVLYAYVPLVALLYTVRDPVVRACFLTGTALVLAPVQPAMVADVLGALGAPASLTISVVAASRAVLSVGSLALYGLLVILAGCVVHAARAAPVEEPATTPDDRRVAEQD</sequence>
<keyword evidence="5 7" id="KW-1133">Transmembrane helix</keyword>
<reference evidence="8 9" key="1">
    <citation type="journal article" date="2019" name="Int. J. Syst. Evol. Microbiol.">
        <title>The Global Catalogue of Microorganisms (GCM) 10K type strain sequencing project: providing services to taxonomists for standard genome sequencing and annotation.</title>
        <authorList>
            <consortium name="The Broad Institute Genomics Platform"/>
            <consortium name="The Broad Institute Genome Sequencing Center for Infectious Disease"/>
            <person name="Wu L."/>
            <person name="Ma J."/>
        </authorList>
    </citation>
    <scope>NUCLEOTIDE SEQUENCE [LARGE SCALE GENOMIC DNA]</scope>
    <source>
        <strain evidence="8 9">JCM 16327</strain>
    </source>
</reference>
<dbReference type="AlphaFoldDB" id="A0AAV3T3G0"/>
<feature type="transmembrane region" description="Helical" evidence="7">
    <location>
        <begin position="90"/>
        <end position="112"/>
    </location>
</feature>
<dbReference type="Proteomes" id="UP001500194">
    <property type="component" value="Unassembled WGS sequence"/>
</dbReference>
<keyword evidence="4 7" id="KW-0812">Transmembrane</keyword>
<accession>A0AAV3T3G0</accession>
<evidence type="ECO:0000256" key="5">
    <source>
        <dbReference type="ARBA" id="ARBA00022989"/>
    </source>
</evidence>
<feature type="transmembrane region" description="Helical" evidence="7">
    <location>
        <begin position="296"/>
        <end position="321"/>
    </location>
</feature>
<dbReference type="GO" id="GO:0016758">
    <property type="term" value="F:hexosyltransferase activity"/>
    <property type="evidence" value="ECO:0007669"/>
    <property type="project" value="InterPro"/>
</dbReference>
<feature type="transmembrane region" description="Helical" evidence="7">
    <location>
        <begin position="266"/>
        <end position="284"/>
    </location>
</feature>
<evidence type="ECO:0000256" key="2">
    <source>
        <dbReference type="ARBA" id="ARBA00022475"/>
    </source>
</evidence>
<evidence type="ECO:0000313" key="9">
    <source>
        <dbReference type="Proteomes" id="UP001500194"/>
    </source>
</evidence>
<feature type="transmembrane region" description="Helical" evidence="7">
    <location>
        <begin position="198"/>
        <end position="219"/>
    </location>
</feature>
<name>A0AAV3T3G0_9EURY</name>
<feature type="transmembrane region" description="Helical" evidence="7">
    <location>
        <begin position="12"/>
        <end position="31"/>
    </location>
</feature>
<feature type="transmembrane region" description="Helical" evidence="7">
    <location>
        <begin position="385"/>
        <end position="402"/>
    </location>
</feature>
<feature type="transmembrane region" description="Helical" evidence="7">
    <location>
        <begin position="124"/>
        <end position="157"/>
    </location>
</feature>
<keyword evidence="9" id="KW-1185">Reference proteome</keyword>
<keyword evidence="3" id="KW-0808">Transferase</keyword>
<feature type="transmembrane region" description="Helical" evidence="7">
    <location>
        <begin position="358"/>
        <end position="379"/>
    </location>
</feature>
<feature type="transmembrane region" description="Helical" evidence="7">
    <location>
        <begin position="169"/>
        <end position="191"/>
    </location>
</feature>
<dbReference type="Pfam" id="PF09594">
    <property type="entry name" value="GT87"/>
    <property type="match status" value="1"/>
</dbReference>
<proteinExistence type="predicted"/>
<keyword evidence="6 7" id="KW-0472">Membrane</keyword>
<evidence type="ECO:0000313" key="8">
    <source>
        <dbReference type="EMBL" id="GAA0657573.1"/>
    </source>
</evidence>
<dbReference type="GeneID" id="68573097"/>
<evidence type="ECO:0000256" key="7">
    <source>
        <dbReference type="SAM" id="Phobius"/>
    </source>
</evidence>
<evidence type="ECO:0000256" key="1">
    <source>
        <dbReference type="ARBA" id="ARBA00004651"/>
    </source>
</evidence>
<comment type="subcellular location">
    <subcellularLocation>
        <location evidence="1">Cell membrane</location>
        <topology evidence="1">Multi-pass membrane protein</topology>
    </subcellularLocation>
</comment>
<gene>
    <name evidence="8" type="ORF">GCM10009019_22220</name>
</gene>
<dbReference type="GO" id="GO:0005886">
    <property type="term" value="C:plasma membrane"/>
    <property type="evidence" value="ECO:0007669"/>
    <property type="project" value="UniProtKB-SubCell"/>
</dbReference>